<sequence length="252" mass="27177">MTEKGLHGQGKSKYDPIVLATDGSASALAATIRAINHAKREGKMVHVITVSGPSPLVGVEKLAEDYAVGRTCKVDGVWFAENYADEQDVQITVIRRDGPIAGVIVGYASEVGADLIAMGSSNLHGVAGFMLGDVSEAVLRLSGCTVWAVKPTREEMERVVQKVKKYVKPIKTEKSVDLIPDKKLWNIGMIMFTLYVVAYAVFTVVGTFMRDILSMRVFGLNLAILSGMGIIIAAIVIALAYNWYAGTRAVLV</sequence>
<evidence type="ECO:0000259" key="3">
    <source>
        <dbReference type="Pfam" id="PF00582"/>
    </source>
</evidence>
<comment type="similarity">
    <text evidence="1">Belongs to the universal stress protein A family.</text>
</comment>
<dbReference type="SUPFAM" id="SSF103473">
    <property type="entry name" value="MFS general substrate transporter"/>
    <property type="match status" value="1"/>
</dbReference>
<dbReference type="CDD" id="cd00293">
    <property type="entry name" value="USP-like"/>
    <property type="match status" value="1"/>
</dbReference>
<keyword evidence="2" id="KW-0812">Transmembrane</keyword>
<dbReference type="EMBL" id="QGMY01000008">
    <property type="protein sequence ID" value="PWR71495.1"/>
    <property type="molecule type" value="Genomic_DNA"/>
</dbReference>
<proteinExistence type="inferred from homology"/>
<dbReference type="Pfam" id="PF00582">
    <property type="entry name" value="Usp"/>
    <property type="match status" value="1"/>
</dbReference>
<comment type="caution">
    <text evidence="4">The sequence shown here is derived from an EMBL/GenBank/DDBJ whole genome shotgun (WGS) entry which is preliminary data.</text>
</comment>
<protein>
    <recommendedName>
        <fullName evidence="3">UspA domain-containing protein</fullName>
    </recommendedName>
</protein>
<dbReference type="InterPro" id="IPR014729">
    <property type="entry name" value="Rossmann-like_a/b/a_fold"/>
</dbReference>
<dbReference type="InterPro" id="IPR006015">
    <property type="entry name" value="Universal_stress_UspA"/>
</dbReference>
<keyword evidence="2" id="KW-1133">Transmembrane helix</keyword>
<dbReference type="SUPFAM" id="SSF52402">
    <property type="entry name" value="Adenine nucleotide alpha hydrolases-like"/>
    <property type="match status" value="1"/>
</dbReference>
<dbReference type="OrthoDB" id="105697at2157"/>
<dbReference type="Proteomes" id="UP000245657">
    <property type="component" value="Unassembled WGS sequence"/>
</dbReference>
<dbReference type="RefSeq" id="WP_109969113.1">
    <property type="nucleotide sequence ID" value="NZ_CP176093.1"/>
</dbReference>
<keyword evidence="5" id="KW-1185">Reference proteome</keyword>
<reference evidence="4 5" key="1">
    <citation type="submission" date="2018-05" db="EMBL/GenBank/DDBJ databases">
        <title>Draft genome of Methanospirillum lacunae Ki8-1.</title>
        <authorList>
            <person name="Dueholm M.S."/>
            <person name="Nielsen P.H."/>
            <person name="Bakmann L.F."/>
            <person name="Otzen D.E."/>
        </authorList>
    </citation>
    <scope>NUCLEOTIDE SEQUENCE [LARGE SCALE GENOMIC DNA]</scope>
    <source>
        <strain evidence="4 5">Ki8-1</strain>
    </source>
</reference>
<dbReference type="PRINTS" id="PR01438">
    <property type="entry name" value="UNVRSLSTRESS"/>
</dbReference>
<keyword evidence="2" id="KW-0472">Membrane</keyword>
<dbReference type="InterPro" id="IPR006016">
    <property type="entry name" value="UspA"/>
</dbReference>
<evidence type="ECO:0000313" key="5">
    <source>
        <dbReference type="Proteomes" id="UP000245657"/>
    </source>
</evidence>
<evidence type="ECO:0000256" key="2">
    <source>
        <dbReference type="SAM" id="Phobius"/>
    </source>
</evidence>
<dbReference type="Pfam" id="PF04341">
    <property type="entry name" value="DUF485"/>
    <property type="match status" value="1"/>
</dbReference>
<dbReference type="PANTHER" id="PTHR46268">
    <property type="entry name" value="STRESS RESPONSE PROTEIN NHAX"/>
    <property type="match status" value="1"/>
</dbReference>
<dbReference type="InterPro" id="IPR007436">
    <property type="entry name" value="DUF485"/>
</dbReference>
<evidence type="ECO:0000256" key="1">
    <source>
        <dbReference type="ARBA" id="ARBA00008791"/>
    </source>
</evidence>
<feature type="transmembrane region" description="Helical" evidence="2">
    <location>
        <begin position="184"/>
        <end position="208"/>
    </location>
</feature>
<organism evidence="4 5">
    <name type="scientific">Methanospirillum lacunae</name>
    <dbReference type="NCBI Taxonomy" id="668570"/>
    <lineage>
        <taxon>Archaea</taxon>
        <taxon>Methanobacteriati</taxon>
        <taxon>Methanobacteriota</taxon>
        <taxon>Stenosarchaea group</taxon>
        <taxon>Methanomicrobia</taxon>
        <taxon>Methanomicrobiales</taxon>
        <taxon>Methanospirillaceae</taxon>
        <taxon>Methanospirillum</taxon>
    </lineage>
</organism>
<gene>
    <name evidence="4" type="ORF">DK846_11580</name>
</gene>
<dbReference type="AlphaFoldDB" id="A0A2V2MYU1"/>
<dbReference type="GeneID" id="97550358"/>
<dbReference type="Gene3D" id="3.40.50.620">
    <property type="entry name" value="HUPs"/>
    <property type="match status" value="1"/>
</dbReference>
<feature type="domain" description="UspA" evidence="3">
    <location>
        <begin position="14"/>
        <end position="150"/>
    </location>
</feature>
<feature type="transmembrane region" description="Helical" evidence="2">
    <location>
        <begin position="220"/>
        <end position="244"/>
    </location>
</feature>
<accession>A0A2V2MYU1</accession>
<name>A0A2V2MYU1_9EURY</name>
<dbReference type="PANTHER" id="PTHR46268:SF6">
    <property type="entry name" value="UNIVERSAL STRESS PROTEIN UP12"/>
    <property type="match status" value="1"/>
</dbReference>
<dbReference type="InterPro" id="IPR036259">
    <property type="entry name" value="MFS_trans_sf"/>
</dbReference>
<evidence type="ECO:0000313" key="4">
    <source>
        <dbReference type="EMBL" id="PWR71495.1"/>
    </source>
</evidence>